<organism evidence="2 3">
    <name type="scientific">Extremus antarcticus</name>
    <dbReference type="NCBI Taxonomy" id="702011"/>
    <lineage>
        <taxon>Eukaryota</taxon>
        <taxon>Fungi</taxon>
        <taxon>Dikarya</taxon>
        <taxon>Ascomycota</taxon>
        <taxon>Pezizomycotina</taxon>
        <taxon>Dothideomycetes</taxon>
        <taxon>Dothideomycetidae</taxon>
        <taxon>Mycosphaerellales</taxon>
        <taxon>Extremaceae</taxon>
        <taxon>Extremus</taxon>
    </lineage>
</organism>
<dbReference type="AlphaFoldDB" id="A0AAJ0G6C8"/>
<sequence>MVNIGVPSKGCLTKGKRHCGGYRDVPDVTFQDQSSEVIAKSRIVSRREERSPANTIWLSRPSEWLSGTSSACTSQSDSLSNAPVMSHSPRLDPESGYIDFLANNFTYGGPNDKRENLFWIPANFESLIIHNKNLKLSVQCTGAMAIARLQRSPEHLHEAHRQYSLALRSLAESWEQQAQVERDAMFTAILFLSFFEILASYDSSSRGSWRTHLGGLGALFNKCSLQYLHTDTGARIFRQTRSQVLVYALQSLTPVPEVFAKLRPAREFEHFDSCDLLLIRLANLQARCRILESDDSLVTDLIALDNDLDQWTRALPSLWSFSAQPNKHQSGFWWDVRCDVYSSGFIAHTWNKVRAARIMTLDLLEDALLHLSPLPARDLGITWNLTSRQMVVDICATIPTYFRPSSAAARPREQGDPPLIGTVFWHLWVLEVVGAMKHAPPELTTWIVRCFERMYQATGVLKMKLAAGRLRVGHKGPVLP</sequence>
<feature type="compositionally biased region" description="Polar residues" evidence="1">
    <location>
        <begin position="68"/>
        <end position="83"/>
    </location>
</feature>
<accession>A0AAJ0G6C8</accession>
<comment type="caution">
    <text evidence="2">The sequence shown here is derived from an EMBL/GenBank/DDBJ whole genome shotgun (WGS) entry which is preliminary data.</text>
</comment>
<feature type="region of interest" description="Disordered" evidence="1">
    <location>
        <begin position="68"/>
        <end position="87"/>
    </location>
</feature>
<dbReference type="EMBL" id="JAWDJX010000031">
    <property type="protein sequence ID" value="KAK3050514.1"/>
    <property type="molecule type" value="Genomic_DNA"/>
</dbReference>
<dbReference type="PANTHER" id="PTHR38791">
    <property type="entry name" value="ZN(II)2CYS6 TRANSCRIPTION FACTOR (EUROFUNG)-RELATED-RELATED"/>
    <property type="match status" value="1"/>
</dbReference>
<evidence type="ECO:0000256" key="1">
    <source>
        <dbReference type="SAM" id="MobiDB-lite"/>
    </source>
</evidence>
<dbReference type="Proteomes" id="UP001271007">
    <property type="component" value="Unassembled WGS sequence"/>
</dbReference>
<reference evidence="2" key="1">
    <citation type="submission" date="2023-04" db="EMBL/GenBank/DDBJ databases">
        <title>Black Yeasts Isolated from many extreme environments.</title>
        <authorList>
            <person name="Coleine C."/>
            <person name="Stajich J.E."/>
            <person name="Selbmann L."/>
        </authorList>
    </citation>
    <scope>NUCLEOTIDE SEQUENCE</scope>
    <source>
        <strain evidence="2">CCFEE 5312</strain>
    </source>
</reference>
<keyword evidence="3" id="KW-1185">Reference proteome</keyword>
<evidence type="ECO:0000313" key="2">
    <source>
        <dbReference type="EMBL" id="KAK3050514.1"/>
    </source>
</evidence>
<dbReference type="PANTHER" id="PTHR38791:SF5">
    <property type="entry name" value="TRANSCRIPTION FACTOR DBAG-RELATED"/>
    <property type="match status" value="1"/>
</dbReference>
<dbReference type="InterPro" id="IPR053175">
    <property type="entry name" value="DHMBA_Reg_Transcription_Factor"/>
</dbReference>
<name>A0AAJ0G6C8_9PEZI</name>
<gene>
    <name evidence="2" type="ORF">LTR09_008153</name>
</gene>
<proteinExistence type="predicted"/>
<evidence type="ECO:0000313" key="3">
    <source>
        <dbReference type="Proteomes" id="UP001271007"/>
    </source>
</evidence>
<protein>
    <submittedName>
        <fullName evidence="2">Uncharacterized protein</fullName>
    </submittedName>
</protein>